<keyword evidence="2" id="KW-0479">Metal-binding</keyword>
<keyword evidence="3" id="KW-0677">Repeat</keyword>
<organism evidence="10 11">
    <name type="scientific">Morchella conica CCBAS932</name>
    <dbReference type="NCBI Taxonomy" id="1392247"/>
    <lineage>
        <taxon>Eukaryota</taxon>
        <taxon>Fungi</taxon>
        <taxon>Dikarya</taxon>
        <taxon>Ascomycota</taxon>
        <taxon>Pezizomycotina</taxon>
        <taxon>Pezizomycetes</taxon>
        <taxon>Pezizales</taxon>
        <taxon>Morchellaceae</taxon>
        <taxon>Morchella</taxon>
    </lineage>
</organism>
<dbReference type="SUPFAM" id="SSF57667">
    <property type="entry name" value="beta-beta-alpha zinc fingers"/>
    <property type="match status" value="1"/>
</dbReference>
<keyword evidence="5" id="KW-0862">Zinc</keyword>
<proteinExistence type="predicted"/>
<feature type="compositionally biased region" description="Polar residues" evidence="8">
    <location>
        <begin position="229"/>
        <end position="247"/>
    </location>
</feature>
<feature type="compositionally biased region" description="Polar residues" evidence="8">
    <location>
        <begin position="129"/>
        <end position="158"/>
    </location>
</feature>
<evidence type="ECO:0000256" key="2">
    <source>
        <dbReference type="ARBA" id="ARBA00022723"/>
    </source>
</evidence>
<dbReference type="FunFam" id="3.30.160.60:FF:000202">
    <property type="entry name" value="Zinc finger protein 574"/>
    <property type="match status" value="1"/>
</dbReference>
<feature type="compositionally biased region" description="Low complexity" evidence="8">
    <location>
        <begin position="194"/>
        <end position="221"/>
    </location>
</feature>
<dbReference type="PANTHER" id="PTHR24394">
    <property type="entry name" value="ZINC FINGER PROTEIN"/>
    <property type="match status" value="1"/>
</dbReference>
<feature type="domain" description="C2H2-type" evidence="9">
    <location>
        <begin position="318"/>
        <end position="345"/>
    </location>
</feature>
<dbReference type="InParanoid" id="A0A3N4KW28"/>
<dbReference type="EMBL" id="ML119116">
    <property type="protein sequence ID" value="RPB14730.1"/>
    <property type="molecule type" value="Genomic_DNA"/>
</dbReference>
<feature type="compositionally biased region" description="Polar residues" evidence="8">
    <location>
        <begin position="403"/>
        <end position="412"/>
    </location>
</feature>
<keyword evidence="6" id="KW-0539">Nucleus</keyword>
<keyword evidence="11" id="KW-1185">Reference proteome</keyword>
<evidence type="ECO:0000313" key="10">
    <source>
        <dbReference type="EMBL" id="RPB14730.1"/>
    </source>
</evidence>
<sequence length="419" mass="43959">MSTHESGSNILSTSGLAARRQQHPLPQFHLSTTRPPFSSFTSVLTPPPVGPNEMTSPMSSGASSVGTVSTMASFSPVGSVGGYWTSPSNTASYGYNSAPANPSYSSNAPNSSFGGMRGFSGNGGPLSINRGNSRPSSPATGELVPQSTHYESTASSFSGGMPMTTGAGVHPISASAGSGLPSIGQGPGVHSYPAAYASAGSASHPPINSQSQPQDPYSPQGSLPPPAPSQSYYGQQHSPSYTTSPPIQMSGPPSAGRPFQTPHYPPLIPLQPNFKSSYPSLPGMGGQVMGPGGMLAGHPHAMMSHHHHQQQQQAERPYKCDQCPQSFNRNHDLKRHKRIHLAVKPFPCSNCEKSFSRKDALKRHRLVKGCGKADAQNNTNPRDQDSKQSPSSSPSSSRVLSSNHVQQSNPSAASIKLER</sequence>
<feature type="domain" description="C2H2-type" evidence="9">
    <location>
        <begin position="346"/>
        <end position="373"/>
    </location>
</feature>
<evidence type="ECO:0000256" key="8">
    <source>
        <dbReference type="SAM" id="MobiDB-lite"/>
    </source>
</evidence>
<feature type="region of interest" description="Disordered" evidence="8">
    <location>
        <begin position="370"/>
        <end position="419"/>
    </location>
</feature>
<dbReference type="Gene3D" id="3.30.160.60">
    <property type="entry name" value="Classic Zinc Finger"/>
    <property type="match status" value="2"/>
</dbReference>
<dbReference type="Pfam" id="PF00096">
    <property type="entry name" value="zf-C2H2"/>
    <property type="match status" value="2"/>
</dbReference>
<feature type="compositionally biased region" description="Low complexity" evidence="8">
    <location>
        <begin position="387"/>
        <end position="402"/>
    </location>
</feature>
<evidence type="ECO:0000259" key="9">
    <source>
        <dbReference type="PROSITE" id="PS50157"/>
    </source>
</evidence>
<dbReference type="STRING" id="1392247.A0A3N4KW28"/>
<dbReference type="InterPro" id="IPR036236">
    <property type="entry name" value="Znf_C2H2_sf"/>
</dbReference>
<dbReference type="FunFam" id="3.30.160.60:FF:000100">
    <property type="entry name" value="Zinc finger 45-like"/>
    <property type="match status" value="1"/>
</dbReference>
<dbReference type="Proteomes" id="UP000277580">
    <property type="component" value="Unassembled WGS sequence"/>
</dbReference>
<dbReference type="GO" id="GO:0000981">
    <property type="term" value="F:DNA-binding transcription factor activity, RNA polymerase II-specific"/>
    <property type="evidence" value="ECO:0007669"/>
    <property type="project" value="TreeGrafter"/>
</dbReference>
<evidence type="ECO:0000256" key="1">
    <source>
        <dbReference type="ARBA" id="ARBA00004123"/>
    </source>
</evidence>
<evidence type="ECO:0000313" key="11">
    <source>
        <dbReference type="Proteomes" id="UP000277580"/>
    </source>
</evidence>
<dbReference type="SMART" id="SM00355">
    <property type="entry name" value="ZnF_C2H2"/>
    <property type="match status" value="2"/>
</dbReference>
<feature type="region of interest" description="Disordered" evidence="8">
    <location>
        <begin position="115"/>
        <end position="170"/>
    </location>
</feature>
<dbReference type="PANTHER" id="PTHR24394:SF44">
    <property type="entry name" value="ZINC FINGER PROTEIN 271-LIKE"/>
    <property type="match status" value="1"/>
</dbReference>
<dbReference type="GO" id="GO:0032502">
    <property type="term" value="P:developmental process"/>
    <property type="evidence" value="ECO:0007669"/>
    <property type="project" value="UniProtKB-ARBA"/>
</dbReference>
<dbReference type="AlphaFoldDB" id="A0A3N4KW28"/>
<evidence type="ECO:0000256" key="5">
    <source>
        <dbReference type="ARBA" id="ARBA00022833"/>
    </source>
</evidence>
<dbReference type="PROSITE" id="PS00028">
    <property type="entry name" value="ZINC_FINGER_C2H2_1"/>
    <property type="match status" value="1"/>
</dbReference>
<feature type="compositionally biased region" description="Gly residues" evidence="8">
    <location>
        <begin position="115"/>
        <end position="124"/>
    </location>
</feature>
<reference evidence="10 11" key="1">
    <citation type="journal article" date="2018" name="Nat. Ecol. Evol.">
        <title>Pezizomycetes genomes reveal the molecular basis of ectomycorrhizal truffle lifestyle.</title>
        <authorList>
            <person name="Murat C."/>
            <person name="Payen T."/>
            <person name="Noel B."/>
            <person name="Kuo A."/>
            <person name="Morin E."/>
            <person name="Chen J."/>
            <person name="Kohler A."/>
            <person name="Krizsan K."/>
            <person name="Balestrini R."/>
            <person name="Da Silva C."/>
            <person name="Montanini B."/>
            <person name="Hainaut M."/>
            <person name="Levati E."/>
            <person name="Barry K.W."/>
            <person name="Belfiori B."/>
            <person name="Cichocki N."/>
            <person name="Clum A."/>
            <person name="Dockter R.B."/>
            <person name="Fauchery L."/>
            <person name="Guy J."/>
            <person name="Iotti M."/>
            <person name="Le Tacon F."/>
            <person name="Lindquist E.A."/>
            <person name="Lipzen A."/>
            <person name="Malagnac F."/>
            <person name="Mello A."/>
            <person name="Molinier V."/>
            <person name="Miyauchi S."/>
            <person name="Poulain J."/>
            <person name="Riccioni C."/>
            <person name="Rubini A."/>
            <person name="Sitrit Y."/>
            <person name="Splivallo R."/>
            <person name="Traeger S."/>
            <person name="Wang M."/>
            <person name="Zifcakova L."/>
            <person name="Wipf D."/>
            <person name="Zambonelli A."/>
            <person name="Paolocci F."/>
            <person name="Nowrousian M."/>
            <person name="Ottonello S."/>
            <person name="Baldrian P."/>
            <person name="Spatafora J.W."/>
            <person name="Henrissat B."/>
            <person name="Nagy L.G."/>
            <person name="Aury J.M."/>
            <person name="Wincker P."/>
            <person name="Grigoriev I.V."/>
            <person name="Bonfante P."/>
            <person name="Martin F.M."/>
        </authorList>
    </citation>
    <scope>NUCLEOTIDE SEQUENCE [LARGE SCALE GENOMIC DNA]</scope>
    <source>
        <strain evidence="10 11">CCBAS932</strain>
    </source>
</reference>
<name>A0A3N4KW28_9PEZI</name>
<evidence type="ECO:0000256" key="6">
    <source>
        <dbReference type="ARBA" id="ARBA00023242"/>
    </source>
</evidence>
<evidence type="ECO:0000256" key="7">
    <source>
        <dbReference type="PROSITE-ProRule" id="PRU00042"/>
    </source>
</evidence>
<keyword evidence="4 7" id="KW-0863">Zinc-finger</keyword>
<protein>
    <recommendedName>
        <fullName evidence="9">C2H2-type domain-containing protein</fullName>
    </recommendedName>
</protein>
<dbReference type="GO" id="GO:0005634">
    <property type="term" value="C:nucleus"/>
    <property type="evidence" value="ECO:0007669"/>
    <property type="project" value="UniProtKB-SubCell"/>
</dbReference>
<gene>
    <name evidence="10" type="ORF">P167DRAFT_41540</name>
</gene>
<feature type="compositionally biased region" description="Polar residues" evidence="8">
    <location>
        <begin position="1"/>
        <end position="15"/>
    </location>
</feature>
<feature type="region of interest" description="Disordered" evidence="8">
    <location>
        <begin position="194"/>
        <end position="271"/>
    </location>
</feature>
<evidence type="ECO:0000256" key="4">
    <source>
        <dbReference type="ARBA" id="ARBA00022771"/>
    </source>
</evidence>
<dbReference type="GO" id="GO:0008270">
    <property type="term" value="F:zinc ion binding"/>
    <property type="evidence" value="ECO:0007669"/>
    <property type="project" value="UniProtKB-KW"/>
</dbReference>
<dbReference type="InterPro" id="IPR013087">
    <property type="entry name" value="Znf_C2H2_type"/>
</dbReference>
<comment type="subcellular location">
    <subcellularLocation>
        <location evidence="1">Nucleus</location>
    </subcellularLocation>
</comment>
<dbReference type="OrthoDB" id="8922241at2759"/>
<evidence type="ECO:0000256" key="3">
    <source>
        <dbReference type="ARBA" id="ARBA00022737"/>
    </source>
</evidence>
<dbReference type="PROSITE" id="PS50157">
    <property type="entry name" value="ZINC_FINGER_C2H2_2"/>
    <property type="match status" value="2"/>
</dbReference>
<feature type="region of interest" description="Disordered" evidence="8">
    <location>
        <begin position="1"/>
        <end position="21"/>
    </location>
</feature>
<accession>A0A3N4KW28</accession>